<reference evidence="4 5" key="1">
    <citation type="journal article" date="2019" name="Environ. Microbiol.">
        <title>Species interactions and distinct microbial communities in high Arctic permafrost affected cryosols are associated with the CH4 and CO2 gas fluxes.</title>
        <authorList>
            <person name="Altshuler I."/>
            <person name="Hamel J."/>
            <person name="Turney S."/>
            <person name="Magnuson E."/>
            <person name="Levesque R."/>
            <person name="Greer C."/>
            <person name="Whyte L.G."/>
        </authorList>
    </citation>
    <scope>NUCLEOTIDE SEQUENCE [LARGE SCALE GENOMIC DNA]</scope>
    <source>
        <strain evidence="4 5">42</strain>
    </source>
</reference>
<dbReference type="PROSITE" id="PS51371">
    <property type="entry name" value="CBS"/>
    <property type="match status" value="1"/>
</dbReference>
<keyword evidence="1 2" id="KW-0129">CBS domain</keyword>
<protein>
    <submittedName>
        <fullName evidence="4">CBS domain-containing protein</fullName>
    </submittedName>
</protein>
<dbReference type="RefSeq" id="WP_140506240.1">
    <property type="nucleotide sequence ID" value="NZ_RCZH01000005.1"/>
</dbReference>
<accession>A0A502EXE8</accession>
<dbReference type="AlphaFoldDB" id="A0A502EXE8"/>
<keyword evidence="5" id="KW-1185">Reference proteome</keyword>
<evidence type="ECO:0000313" key="5">
    <source>
        <dbReference type="Proteomes" id="UP000319700"/>
    </source>
</evidence>
<proteinExistence type="predicted"/>
<dbReference type="SMART" id="SM00116">
    <property type="entry name" value="CBS"/>
    <property type="match status" value="2"/>
</dbReference>
<dbReference type="OrthoDB" id="291940at2"/>
<dbReference type="Gene3D" id="3.10.580.10">
    <property type="entry name" value="CBS-domain"/>
    <property type="match status" value="1"/>
</dbReference>
<name>A0A502EXE8_9FLAO</name>
<organism evidence="4 5">
    <name type="scientific">Flavobacterium pectinovorum</name>
    <dbReference type="NCBI Taxonomy" id="29533"/>
    <lineage>
        <taxon>Bacteria</taxon>
        <taxon>Pseudomonadati</taxon>
        <taxon>Bacteroidota</taxon>
        <taxon>Flavobacteriia</taxon>
        <taxon>Flavobacteriales</taxon>
        <taxon>Flavobacteriaceae</taxon>
        <taxon>Flavobacterium</taxon>
    </lineage>
</organism>
<sequence length="336" mass="39083">MNKLEALFLEIKKDKQSRKISTATITQLYGVSRRGPRVIYTVNLWLEKYELIMEPNYASANAYHHVQIKLRPTIGINSEIKKPKYSEAIPRVGIIKSSDLNDSETGEFKLVTVRKEMPIEEVVSLMLYHNFSQIPILSSKKDVYGLVSWKSIGRALALGKTCKTVVDCFEPIETINYDEPLFKAIKIVLEKEVILVRDIKNEISGIVTATDIGQQFLILSEPFLLIEQIENSIRIILNDKLTYEDINKVLDLTKIEKEIKHLSDLTFGHYVRIFENEDLFRKIDLKIDRVLLRKMLTDVNKIRNEVMHFSPEEMNEDDLAQLRRIQRFIQQIMENI</sequence>
<dbReference type="EMBL" id="RCZH01000005">
    <property type="protein sequence ID" value="TPG41714.1"/>
    <property type="molecule type" value="Genomic_DNA"/>
</dbReference>
<dbReference type="SUPFAM" id="SSF54631">
    <property type="entry name" value="CBS-domain pair"/>
    <property type="match status" value="1"/>
</dbReference>
<gene>
    <name evidence="4" type="ORF">EAH81_09545</name>
</gene>
<evidence type="ECO:0000256" key="2">
    <source>
        <dbReference type="PROSITE-ProRule" id="PRU00703"/>
    </source>
</evidence>
<evidence type="ECO:0000256" key="1">
    <source>
        <dbReference type="ARBA" id="ARBA00023122"/>
    </source>
</evidence>
<dbReference type="PANTHER" id="PTHR43080">
    <property type="entry name" value="CBS DOMAIN-CONTAINING PROTEIN CBSX3, MITOCHONDRIAL"/>
    <property type="match status" value="1"/>
</dbReference>
<dbReference type="InterPro" id="IPR051257">
    <property type="entry name" value="Diverse_CBS-Domain"/>
</dbReference>
<feature type="domain" description="CBS" evidence="3">
    <location>
        <begin position="105"/>
        <end position="164"/>
    </location>
</feature>
<evidence type="ECO:0000313" key="4">
    <source>
        <dbReference type="EMBL" id="TPG41714.1"/>
    </source>
</evidence>
<dbReference type="InterPro" id="IPR000644">
    <property type="entry name" value="CBS_dom"/>
</dbReference>
<dbReference type="Proteomes" id="UP000319700">
    <property type="component" value="Unassembled WGS sequence"/>
</dbReference>
<comment type="caution">
    <text evidence="4">The sequence shown here is derived from an EMBL/GenBank/DDBJ whole genome shotgun (WGS) entry which is preliminary data.</text>
</comment>
<dbReference type="Pfam" id="PF00571">
    <property type="entry name" value="CBS"/>
    <property type="match status" value="2"/>
</dbReference>
<evidence type="ECO:0000259" key="3">
    <source>
        <dbReference type="PROSITE" id="PS51371"/>
    </source>
</evidence>
<dbReference type="PANTHER" id="PTHR43080:SF4">
    <property type="entry name" value="CRO-LIKE PROTEIN"/>
    <property type="match status" value="1"/>
</dbReference>
<dbReference type="InterPro" id="IPR046342">
    <property type="entry name" value="CBS_dom_sf"/>
</dbReference>